<dbReference type="PANTHER" id="PTHR13832:SF803">
    <property type="entry name" value="PROTEIN PHOSPHATASE 1G"/>
    <property type="match status" value="1"/>
</dbReference>
<dbReference type="Proteomes" id="UP000683925">
    <property type="component" value="Unassembled WGS sequence"/>
</dbReference>
<dbReference type="GO" id="GO:0046872">
    <property type="term" value="F:metal ion binding"/>
    <property type="evidence" value="ECO:0007669"/>
    <property type="project" value="UniProtKB-KW"/>
</dbReference>
<feature type="region of interest" description="Disordered" evidence="10">
    <location>
        <begin position="1"/>
        <end position="48"/>
    </location>
</feature>
<comment type="catalytic activity">
    <reaction evidence="7">
        <text>O-phospho-L-seryl-[protein] + H2O = L-seryl-[protein] + phosphate</text>
        <dbReference type="Rhea" id="RHEA:20629"/>
        <dbReference type="Rhea" id="RHEA-COMP:9863"/>
        <dbReference type="Rhea" id="RHEA-COMP:11604"/>
        <dbReference type="ChEBI" id="CHEBI:15377"/>
        <dbReference type="ChEBI" id="CHEBI:29999"/>
        <dbReference type="ChEBI" id="CHEBI:43474"/>
        <dbReference type="ChEBI" id="CHEBI:83421"/>
        <dbReference type="EC" id="3.1.3.16"/>
    </reaction>
</comment>
<evidence type="ECO:0000259" key="11">
    <source>
        <dbReference type="PROSITE" id="PS51746"/>
    </source>
</evidence>
<dbReference type="InterPro" id="IPR015655">
    <property type="entry name" value="PP2C"/>
</dbReference>
<dbReference type="EMBL" id="CAJJDP010000016">
    <property type="protein sequence ID" value="CAD8144841.1"/>
    <property type="molecule type" value="Genomic_DNA"/>
</dbReference>
<keyword evidence="5 9" id="KW-0378">Hydrolase</keyword>
<evidence type="ECO:0000256" key="1">
    <source>
        <dbReference type="ARBA" id="ARBA00001946"/>
    </source>
</evidence>
<evidence type="ECO:0000256" key="4">
    <source>
        <dbReference type="ARBA" id="ARBA00022723"/>
    </source>
</evidence>
<keyword evidence="6 9" id="KW-0904">Protein phosphatase</keyword>
<dbReference type="SMART" id="SM00332">
    <property type="entry name" value="PP2Cc"/>
    <property type="match status" value="1"/>
</dbReference>
<dbReference type="GO" id="GO:0016020">
    <property type="term" value="C:membrane"/>
    <property type="evidence" value="ECO:0007669"/>
    <property type="project" value="UniProtKB-SubCell"/>
</dbReference>
<evidence type="ECO:0000313" key="13">
    <source>
        <dbReference type="Proteomes" id="UP000683925"/>
    </source>
</evidence>
<evidence type="ECO:0000313" key="12">
    <source>
        <dbReference type="EMBL" id="CAD8144841.1"/>
    </source>
</evidence>
<comment type="catalytic activity">
    <reaction evidence="8">
        <text>O-phospho-L-threonyl-[protein] + H2O = L-threonyl-[protein] + phosphate</text>
        <dbReference type="Rhea" id="RHEA:47004"/>
        <dbReference type="Rhea" id="RHEA-COMP:11060"/>
        <dbReference type="Rhea" id="RHEA-COMP:11605"/>
        <dbReference type="ChEBI" id="CHEBI:15377"/>
        <dbReference type="ChEBI" id="CHEBI:30013"/>
        <dbReference type="ChEBI" id="CHEBI:43474"/>
        <dbReference type="ChEBI" id="CHEBI:61977"/>
        <dbReference type="EC" id="3.1.3.16"/>
    </reaction>
</comment>
<dbReference type="InterPro" id="IPR000222">
    <property type="entry name" value="PP2C_BS"/>
</dbReference>
<keyword evidence="13" id="KW-1185">Reference proteome</keyword>
<dbReference type="InterPro" id="IPR001932">
    <property type="entry name" value="PPM-type_phosphatase-like_dom"/>
</dbReference>
<feature type="compositionally biased region" description="Polar residues" evidence="10">
    <location>
        <begin position="424"/>
        <end position="441"/>
    </location>
</feature>
<reference evidence="12" key="1">
    <citation type="submission" date="2021-01" db="EMBL/GenBank/DDBJ databases">
        <authorList>
            <consortium name="Genoscope - CEA"/>
            <person name="William W."/>
        </authorList>
    </citation>
    <scope>NUCLEOTIDE SEQUENCE</scope>
</reference>
<comment type="subcellular location">
    <subcellularLocation>
        <location evidence="2">Membrane</location>
        <topology evidence="2">Peripheral membrane protein</topology>
    </subcellularLocation>
</comment>
<dbReference type="CDD" id="cd00143">
    <property type="entry name" value="PP2Cc"/>
    <property type="match status" value="1"/>
</dbReference>
<proteinExistence type="inferred from homology"/>
<protein>
    <recommendedName>
        <fullName evidence="3">protein-serine/threonine phosphatase</fullName>
        <ecNumber evidence="3">3.1.3.16</ecNumber>
    </recommendedName>
</protein>
<evidence type="ECO:0000256" key="7">
    <source>
        <dbReference type="ARBA" id="ARBA00047761"/>
    </source>
</evidence>
<evidence type="ECO:0000256" key="6">
    <source>
        <dbReference type="ARBA" id="ARBA00022912"/>
    </source>
</evidence>
<dbReference type="FunFam" id="3.60.40.10:FF:000099">
    <property type="entry name" value="Uncharacterized protein"/>
    <property type="match status" value="1"/>
</dbReference>
<comment type="similarity">
    <text evidence="9">Belongs to the PP2C family.</text>
</comment>
<gene>
    <name evidence="12" type="ORF">POCTA_138.1.T0160361</name>
</gene>
<comment type="caution">
    <text evidence="12">The sequence shown here is derived from an EMBL/GenBank/DDBJ whole genome shotgun (WGS) entry which is preliminary data.</text>
</comment>
<evidence type="ECO:0000256" key="8">
    <source>
        <dbReference type="ARBA" id="ARBA00048336"/>
    </source>
</evidence>
<dbReference type="PROSITE" id="PS01032">
    <property type="entry name" value="PPM_1"/>
    <property type="match status" value="1"/>
</dbReference>
<feature type="region of interest" description="Disordered" evidence="10">
    <location>
        <begin position="398"/>
        <end position="441"/>
    </location>
</feature>
<dbReference type="AlphaFoldDB" id="A0A8S1STB9"/>
<evidence type="ECO:0000256" key="2">
    <source>
        <dbReference type="ARBA" id="ARBA00004170"/>
    </source>
</evidence>
<name>A0A8S1STB9_PAROT</name>
<feature type="compositionally biased region" description="Polar residues" evidence="10">
    <location>
        <begin position="398"/>
        <end position="417"/>
    </location>
</feature>
<keyword evidence="4" id="KW-0479">Metal-binding</keyword>
<dbReference type="OrthoDB" id="10264738at2759"/>
<feature type="domain" description="PPM-type phosphatase" evidence="11">
    <location>
        <begin position="86"/>
        <end position="376"/>
    </location>
</feature>
<dbReference type="PANTHER" id="PTHR13832">
    <property type="entry name" value="PROTEIN PHOSPHATASE 2C"/>
    <property type="match status" value="1"/>
</dbReference>
<sequence length="481" mass="54580">MNQKNRDTPSFLNKYLKKDTNPKRPFEYQAKTQEKQDVSPMEKQPRRKTIEQNFSSLVDQSVRKCTILPNYEPSKCSSGRNGIIKAYAANTNQGLIRDYNEDRVSIILNIVKPQDRASENWPKCSFFGVYDGHGGSTCADFLRDNLHQFVIKESEFPWNPVAAIKKGFEAAETHFLAYALNSFQKGIPERSGSCAIVCLVVGEVCYVANVGDSRAIMSSQKGKKVTNLSIDHKPETEIERIQKGGGKIYQTHGVNEDGEQIIGPIRVMPGRLSVSRTFGDIEAKLEQFGGNSRVVISEPEIKILKLNSEHDFIAMGCDGIFDKLSSEEVIDIIWQDLRNNDKSNLHSLLSQSVDSVLKEAIYKKSSDNITLLIVAFQVNQIKEELKEFRYTISNSVDRIEDSSNNNNRPRLSQQMQTRGDENYSGFSNQHSNNQSTSYFNNNHNIKLNMSINLQSRLFRQLQSKKNIQEEAKSKTKHSYIL</sequence>
<comment type="cofactor">
    <cofactor evidence="1">
        <name>Mg(2+)</name>
        <dbReference type="ChEBI" id="CHEBI:18420"/>
    </cofactor>
</comment>
<dbReference type="Pfam" id="PF00481">
    <property type="entry name" value="PP2C"/>
    <property type="match status" value="1"/>
</dbReference>
<evidence type="ECO:0000256" key="10">
    <source>
        <dbReference type="SAM" id="MobiDB-lite"/>
    </source>
</evidence>
<evidence type="ECO:0000256" key="9">
    <source>
        <dbReference type="RuleBase" id="RU003465"/>
    </source>
</evidence>
<dbReference type="PROSITE" id="PS51746">
    <property type="entry name" value="PPM_2"/>
    <property type="match status" value="1"/>
</dbReference>
<dbReference type="GO" id="GO:0004722">
    <property type="term" value="F:protein serine/threonine phosphatase activity"/>
    <property type="evidence" value="ECO:0007669"/>
    <property type="project" value="UniProtKB-EC"/>
</dbReference>
<feature type="compositionally biased region" description="Basic and acidic residues" evidence="10">
    <location>
        <begin position="16"/>
        <end position="37"/>
    </location>
</feature>
<evidence type="ECO:0000256" key="3">
    <source>
        <dbReference type="ARBA" id="ARBA00013081"/>
    </source>
</evidence>
<dbReference type="OMA" id="ETHFLAY"/>
<organism evidence="12 13">
    <name type="scientific">Paramecium octaurelia</name>
    <dbReference type="NCBI Taxonomy" id="43137"/>
    <lineage>
        <taxon>Eukaryota</taxon>
        <taxon>Sar</taxon>
        <taxon>Alveolata</taxon>
        <taxon>Ciliophora</taxon>
        <taxon>Intramacronucleata</taxon>
        <taxon>Oligohymenophorea</taxon>
        <taxon>Peniculida</taxon>
        <taxon>Parameciidae</taxon>
        <taxon>Paramecium</taxon>
    </lineage>
</organism>
<accession>A0A8S1STB9</accession>
<dbReference type="EC" id="3.1.3.16" evidence="3"/>
<evidence type="ECO:0000256" key="5">
    <source>
        <dbReference type="ARBA" id="ARBA00022801"/>
    </source>
</evidence>